<keyword evidence="9" id="KW-1185">Reference proteome</keyword>
<evidence type="ECO:0000256" key="6">
    <source>
        <dbReference type="RuleBase" id="RU003690"/>
    </source>
</evidence>
<protein>
    <submittedName>
        <fullName evidence="8">Seminal fluid protein CSSFP001</fullName>
    </submittedName>
</protein>
<dbReference type="Pfam" id="PF00232">
    <property type="entry name" value="Glyco_hydro_1"/>
    <property type="match status" value="1"/>
</dbReference>
<reference evidence="8 9" key="1">
    <citation type="journal article" date="2011" name="Cell">
        <title>The monarch butterfly genome yields insights into long-distance migration.</title>
        <authorList>
            <person name="Zhan S."/>
            <person name="Merlin C."/>
            <person name="Boore J.L."/>
            <person name="Reppert S.M."/>
        </authorList>
    </citation>
    <scope>NUCLEOTIDE SEQUENCE [LARGE SCALE GENOMIC DNA]</scope>
    <source>
        <strain evidence="8">F-2</strain>
    </source>
</reference>
<comment type="similarity">
    <text evidence="1 6">Belongs to the glycosyl hydrolase 1 family.</text>
</comment>
<dbReference type="PANTHER" id="PTHR10353:SF36">
    <property type="entry name" value="LP05116P"/>
    <property type="match status" value="1"/>
</dbReference>
<organism evidence="8 9">
    <name type="scientific">Danaus plexippus plexippus</name>
    <dbReference type="NCBI Taxonomy" id="278856"/>
    <lineage>
        <taxon>Eukaryota</taxon>
        <taxon>Metazoa</taxon>
        <taxon>Ecdysozoa</taxon>
        <taxon>Arthropoda</taxon>
        <taxon>Hexapoda</taxon>
        <taxon>Insecta</taxon>
        <taxon>Pterygota</taxon>
        <taxon>Neoptera</taxon>
        <taxon>Endopterygota</taxon>
        <taxon>Lepidoptera</taxon>
        <taxon>Glossata</taxon>
        <taxon>Ditrysia</taxon>
        <taxon>Papilionoidea</taxon>
        <taxon>Nymphalidae</taxon>
        <taxon>Danainae</taxon>
        <taxon>Danaini</taxon>
        <taxon>Danaina</taxon>
        <taxon>Danaus</taxon>
        <taxon>Danaus</taxon>
    </lineage>
</organism>
<name>A0A212FF93_DANPL</name>
<sequence>MFGAVILACLASILVGRIDSREFRNESRILPPHLLFGAATAAYQIEGAWNEDGKSESIWDRVTHMVPCVIANCDTGDVADDSYHQYKRDVEMMRELGLDFYRFSLSWTRILPTSFPDHINEKGVQYYNNLINEMLKYNIQPMVTIYHWDLPQKLQDLGGWTNPHIVDWFTDYSRVVFQLFGDRVKYWVTINEPREVCGQGYGMQTMAPLLNYSGYADYICAKNILLAHANAYHLYNDEFREAQGGQIGISLSAHWYEPESENEVESAEVFRQFEVGIYANPIFSKLGDFPSVVKEKVAARSQMQGFPRSRLPELTPEEIEFVKGSSDFFGLNHYTTFLTYVSKFPIQYPTFYYADIEVLPYQPDEWNSSYSKWMKVVPWGFYKVLTKIREEYNNPPVFITENGYASPRGLIDDDRIDFYRKYINAMLDAIEDGSDVRAYTAWSLMDNLEWMSGYTERFGLYEVDYESPERTRTPRKSAYVYKEMLRTRVLDYHYEPDMSLGMHIDDN</sequence>
<evidence type="ECO:0000313" key="8">
    <source>
        <dbReference type="EMBL" id="OWR52397.1"/>
    </source>
</evidence>
<dbReference type="GO" id="GO:0005975">
    <property type="term" value="P:carbohydrate metabolic process"/>
    <property type="evidence" value="ECO:0007669"/>
    <property type="project" value="InterPro"/>
</dbReference>
<dbReference type="AlphaFoldDB" id="A0A212FF93"/>
<keyword evidence="7" id="KW-0732">Signal</keyword>
<dbReference type="EMBL" id="AGBW02008847">
    <property type="protein sequence ID" value="OWR52397.1"/>
    <property type="molecule type" value="Genomic_DNA"/>
</dbReference>
<feature type="chain" id="PRO_5013369951" evidence="7">
    <location>
        <begin position="21"/>
        <end position="507"/>
    </location>
</feature>
<dbReference type="PANTHER" id="PTHR10353">
    <property type="entry name" value="GLYCOSYL HYDROLASE"/>
    <property type="match status" value="1"/>
</dbReference>
<dbReference type="PRINTS" id="PR00131">
    <property type="entry name" value="GLHYDRLASE1"/>
</dbReference>
<proteinExistence type="inferred from homology"/>
<keyword evidence="3" id="KW-0378">Hydrolase</keyword>
<gene>
    <name evidence="8" type="ORF">KGM_201336</name>
</gene>
<dbReference type="Gene3D" id="3.20.20.80">
    <property type="entry name" value="Glycosidases"/>
    <property type="match status" value="1"/>
</dbReference>
<dbReference type="FunCoup" id="A0A212FF93">
    <property type="interactions" value="2"/>
</dbReference>
<dbReference type="Proteomes" id="UP000007151">
    <property type="component" value="Unassembled WGS sequence"/>
</dbReference>
<dbReference type="InterPro" id="IPR001360">
    <property type="entry name" value="Glyco_hydro_1"/>
</dbReference>
<accession>A0A212FF93</accession>
<evidence type="ECO:0000256" key="7">
    <source>
        <dbReference type="SAM" id="SignalP"/>
    </source>
</evidence>
<keyword evidence="5" id="KW-0326">Glycosidase</keyword>
<dbReference type="FunFam" id="3.20.20.80:FF:000013">
    <property type="entry name" value="lactase-phlorizin hydrolase"/>
    <property type="match status" value="1"/>
</dbReference>
<evidence type="ECO:0000256" key="3">
    <source>
        <dbReference type="ARBA" id="ARBA00022801"/>
    </source>
</evidence>
<evidence type="ECO:0000313" key="9">
    <source>
        <dbReference type="Proteomes" id="UP000007151"/>
    </source>
</evidence>
<evidence type="ECO:0000256" key="2">
    <source>
        <dbReference type="ARBA" id="ARBA00011738"/>
    </source>
</evidence>
<comment type="subunit">
    <text evidence="2">Homodimer.</text>
</comment>
<evidence type="ECO:0000256" key="4">
    <source>
        <dbReference type="ARBA" id="ARBA00023180"/>
    </source>
</evidence>
<dbReference type="InParanoid" id="A0A212FF93"/>
<comment type="caution">
    <text evidence="8">The sequence shown here is derived from an EMBL/GenBank/DDBJ whole genome shotgun (WGS) entry which is preliminary data.</text>
</comment>
<dbReference type="KEGG" id="dpl:KGM_201336"/>
<evidence type="ECO:0000256" key="5">
    <source>
        <dbReference type="ARBA" id="ARBA00023295"/>
    </source>
</evidence>
<dbReference type="InterPro" id="IPR017853">
    <property type="entry name" value="GH"/>
</dbReference>
<dbReference type="SUPFAM" id="SSF51445">
    <property type="entry name" value="(Trans)glycosidases"/>
    <property type="match status" value="1"/>
</dbReference>
<evidence type="ECO:0000256" key="1">
    <source>
        <dbReference type="ARBA" id="ARBA00010838"/>
    </source>
</evidence>
<keyword evidence="4" id="KW-0325">Glycoprotein</keyword>
<dbReference type="GO" id="GO:0008422">
    <property type="term" value="F:beta-glucosidase activity"/>
    <property type="evidence" value="ECO:0007669"/>
    <property type="project" value="TreeGrafter"/>
</dbReference>
<feature type="signal peptide" evidence="7">
    <location>
        <begin position="1"/>
        <end position="20"/>
    </location>
</feature>